<protein>
    <submittedName>
        <fullName evidence="1">Uncharacterized protein</fullName>
    </submittedName>
</protein>
<dbReference type="KEGG" id="rul:UC8_47210"/>
<reference evidence="1 2" key="1">
    <citation type="submission" date="2019-08" db="EMBL/GenBank/DDBJ databases">
        <title>Deep-cultivation of Planctomycetes and their phenomic and genomic characterization uncovers novel biology.</title>
        <authorList>
            <person name="Wiegand S."/>
            <person name="Jogler M."/>
            <person name="Boedeker C."/>
            <person name="Pinto D."/>
            <person name="Vollmers J."/>
            <person name="Rivas-Marin E."/>
            <person name="Kohn T."/>
            <person name="Peeters S.H."/>
            <person name="Heuer A."/>
            <person name="Rast P."/>
            <person name="Oberbeckmann S."/>
            <person name="Bunk B."/>
            <person name="Jeske O."/>
            <person name="Meyerdierks A."/>
            <person name="Storesund J.E."/>
            <person name="Kallscheuer N."/>
            <person name="Luecker S."/>
            <person name="Lage O.M."/>
            <person name="Pohl T."/>
            <person name="Merkel B.J."/>
            <person name="Hornburger P."/>
            <person name="Mueller R.-W."/>
            <person name="Bruemmer F."/>
            <person name="Labrenz M."/>
            <person name="Spormann A.M."/>
            <person name="Op den Camp H."/>
            <person name="Overmann J."/>
            <person name="Amann R."/>
            <person name="Jetten M.S.M."/>
            <person name="Mascher T."/>
            <person name="Medema M.H."/>
            <person name="Devos D.P."/>
            <person name="Kaster A.-K."/>
            <person name="Ovreas L."/>
            <person name="Rohde M."/>
            <person name="Galperin M.Y."/>
            <person name="Jogler C."/>
        </authorList>
    </citation>
    <scope>NUCLEOTIDE SEQUENCE [LARGE SCALE GENOMIC DNA]</scope>
    <source>
        <strain evidence="1 2">UC8</strain>
    </source>
</reference>
<evidence type="ECO:0000313" key="2">
    <source>
        <dbReference type="Proteomes" id="UP000325286"/>
    </source>
</evidence>
<gene>
    <name evidence="1" type="ORF">UC8_47210</name>
</gene>
<accession>A0A5B9QXS3</accession>
<dbReference type="EMBL" id="CP042914">
    <property type="protein sequence ID" value="QEG42679.1"/>
    <property type="molecule type" value="Genomic_DNA"/>
</dbReference>
<keyword evidence="2" id="KW-1185">Reference proteome</keyword>
<evidence type="ECO:0000313" key="1">
    <source>
        <dbReference type="EMBL" id="QEG42679.1"/>
    </source>
</evidence>
<organism evidence="1 2">
    <name type="scientific">Roseimaritima ulvae</name>
    <dbReference type="NCBI Taxonomy" id="980254"/>
    <lineage>
        <taxon>Bacteria</taxon>
        <taxon>Pseudomonadati</taxon>
        <taxon>Planctomycetota</taxon>
        <taxon>Planctomycetia</taxon>
        <taxon>Pirellulales</taxon>
        <taxon>Pirellulaceae</taxon>
        <taxon>Roseimaritima</taxon>
    </lineage>
</organism>
<dbReference type="Proteomes" id="UP000325286">
    <property type="component" value="Chromosome"/>
</dbReference>
<dbReference type="RefSeq" id="WP_068137667.1">
    <property type="nucleotide sequence ID" value="NZ_CP042914.1"/>
</dbReference>
<sequence length="80" mass="9160">MESPLCLVDDKHLPLYRILWVSDTPHFCGEEDCMCEGRYEVRLEADESLWANRDERDMLIAALNRWCGDVESGGLEGGEL</sequence>
<dbReference type="OrthoDB" id="291034at2"/>
<proteinExistence type="predicted"/>
<dbReference type="AlphaFoldDB" id="A0A5B9QXS3"/>
<name>A0A5B9QXS3_9BACT</name>